<evidence type="ECO:0000256" key="2">
    <source>
        <dbReference type="ARBA" id="ARBA00022801"/>
    </source>
</evidence>
<dbReference type="Pfam" id="PF01367">
    <property type="entry name" value="5_3_exonuc"/>
    <property type="match status" value="1"/>
</dbReference>
<dbReference type="CDD" id="cd09898">
    <property type="entry name" value="H3TH_53EXO"/>
    <property type="match status" value="1"/>
</dbReference>
<dbReference type="PANTHER" id="PTHR42646">
    <property type="entry name" value="FLAP ENDONUCLEASE XNI"/>
    <property type="match status" value="1"/>
</dbReference>
<dbReference type="EMBL" id="JAOPKZ010000003">
    <property type="protein sequence ID" value="MCU5745509.1"/>
    <property type="molecule type" value="Genomic_DNA"/>
</dbReference>
<evidence type="ECO:0000313" key="8">
    <source>
        <dbReference type="Proteomes" id="UP001209553"/>
    </source>
</evidence>
<keyword evidence="3" id="KW-0238">DNA-binding</keyword>
<evidence type="ECO:0000256" key="4">
    <source>
        <dbReference type="ARBA" id="ARBA00049957"/>
    </source>
</evidence>
<dbReference type="SMART" id="SM00475">
    <property type="entry name" value="53EXOc"/>
    <property type="match status" value="1"/>
</dbReference>
<dbReference type="GO" id="GO:0004527">
    <property type="term" value="F:exonuclease activity"/>
    <property type="evidence" value="ECO:0007669"/>
    <property type="project" value="UniProtKB-KW"/>
</dbReference>
<organism evidence="7 8">
    <name type="scientific">Staphylococcus marylandisciuri</name>
    <dbReference type="NCBI Taxonomy" id="2981529"/>
    <lineage>
        <taxon>Bacteria</taxon>
        <taxon>Bacillati</taxon>
        <taxon>Bacillota</taxon>
        <taxon>Bacilli</taxon>
        <taxon>Bacillales</taxon>
        <taxon>Staphylococcaceae</taxon>
        <taxon>Staphylococcus</taxon>
    </lineage>
</organism>
<keyword evidence="1" id="KW-0540">Nuclease</keyword>
<dbReference type="SUPFAM" id="SSF88723">
    <property type="entry name" value="PIN domain-like"/>
    <property type="match status" value="1"/>
</dbReference>
<proteinExistence type="predicted"/>
<protein>
    <recommendedName>
        <fullName evidence="5">5'-3' exonuclease</fullName>
    </recommendedName>
</protein>
<dbReference type="PANTHER" id="PTHR42646:SF2">
    <property type="entry name" value="5'-3' EXONUCLEASE FAMILY PROTEIN"/>
    <property type="match status" value="1"/>
</dbReference>
<dbReference type="SUPFAM" id="SSF47807">
    <property type="entry name" value="5' to 3' exonuclease, C-terminal subdomain"/>
    <property type="match status" value="1"/>
</dbReference>
<reference evidence="7 8" key="1">
    <citation type="journal article" date="2023" name="Int. J. Syst. Evol. Microbiol.">
        <title>Streptococcus sciuri sp. nov., Staphylococcus marylandisciuri sp. nov. and Staphylococcus americanisciuri sp. nov., isolated from faeces of eastern grey squirrel (Sciurus carolinensis).</title>
        <authorList>
            <person name="Volokhov D.V."/>
            <person name="Zagorodnyaya T.A."/>
            <person name="Furtak V.A."/>
            <person name="Nattanmai G."/>
            <person name="Randall L."/>
            <person name="Jose S."/>
            <person name="Gao Y."/>
            <person name="Eisenberg T."/>
            <person name="Delmonte P."/>
            <person name="Blom J."/>
            <person name="Mitchell K.K."/>
        </authorList>
    </citation>
    <scope>NUCLEOTIDE SEQUENCE [LARGE SCALE GENOMIC DNA]</scope>
    <source>
        <strain evidence="7 8">SQ8-PEA</strain>
    </source>
</reference>
<dbReference type="CDD" id="cd09859">
    <property type="entry name" value="PIN_53EXO"/>
    <property type="match status" value="1"/>
</dbReference>
<dbReference type="Pfam" id="PF02739">
    <property type="entry name" value="5_3_exonuc_N"/>
    <property type="match status" value="1"/>
</dbReference>
<dbReference type="RefSeq" id="WP_262854722.1">
    <property type="nucleotide sequence ID" value="NZ_JAOPKZ010000003.1"/>
</dbReference>
<comment type="caution">
    <text evidence="7">The sequence shown here is derived from an EMBL/GenBank/DDBJ whole genome shotgun (WGS) entry which is preliminary data.</text>
</comment>
<dbReference type="Gene3D" id="1.10.150.20">
    <property type="entry name" value="5' to 3' exonuclease, C-terminal subdomain"/>
    <property type="match status" value="1"/>
</dbReference>
<dbReference type="Gene3D" id="3.40.50.1010">
    <property type="entry name" value="5'-nuclease"/>
    <property type="match status" value="1"/>
</dbReference>
<dbReference type="Proteomes" id="UP001209553">
    <property type="component" value="Unassembled WGS sequence"/>
</dbReference>
<dbReference type="InterPro" id="IPR029060">
    <property type="entry name" value="PIN-like_dom_sf"/>
</dbReference>
<comment type="function">
    <text evidence="4">5'-3' exonuclease acting preferentially on double-stranded DNA.</text>
</comment>
<dbReference type="SMART" id="SM00279">
    <property type="entry name" value="HhH2"/>
    <property type="match status" value="1"/>
</dbReference>
<name>A0ABT2QNH2_9STAP</name>
<evidence type="ECO:0000313" key="7">
    <source>
        <dbReference type="EMBL" id="MCU5745509.1"/>
    </source>
</evidence>
<dbReference type="InterPro" id="IPR020046">
    <property type="entry name" value="5-3_exonucl_a-hlix_arch_N"/>
</dbReference>
<sequence length="293" mass="33387">MSHKVLLIDGMALLFRHFYATSFHNQFMRNSQGVPTNGIQGFIRHIYSAIDQIHPTHVAICWDMGQETFRTEMYKNYKKHRPAPPEELIPQFNYVKEVAEELGFTNMGLVNYEADDIIGTLAKAYSAEHNVVVITGDKDILQCISPHVEVWLTKKGFNQYERYTLHRFQMEYALEPPQLIDVKAFMGDSSDGYSGVQGIGEKTALKLIKNYGSVEKVLDSLEELTSSQRSKINKDVASLKMAKTLATINTELPIDTLSLLPELVFKQNISHALKVCNYHEFFASEKYLASHFL</sequence>
<feature type="domain" description="5'-3' exonuclease" evidence="6">
    <location>
        <begin position="3"/>
        <end position="261"/>
    </location>
</feature>
<evidence type="ECO:0000256" key="1">
    <source>
        <dbReference type="ARBA" id="ARBA00022722"/>
    </source>
</evidence>
<keyword evidence="2" id="KW-0378">Hydrolase</keyword>
<accession>A0ABT2QNH2</accession>
<evidence type="ECO:0000256" key="3">
    <source>
        <dbReference type="ARBA" id="ARBA00023125"/>
    </source>
</evidence>
<dbReference type="InterPro" id="IPR038969">
    <property type="entry name" value="FEN"/>
</dbReference>
<dbReference type="InterPro" id="IPR002421">
    <property type="entry name" value="5-3_exonuclease"/>
</dbReference>
<dbReference type="InterPro" id="IPR008918">
    <property type="entry name" value="HhH2"/>
</dbReference>
<keyword evidence="7" id="KW-0269">Exonuclease</keyword>
<dbReference type="InterPro" id="IPR036279">
    <property type="entry name" value="5-3_exonuclease_C_sf"/>
</dbReference>
<gene>
    <name evidence="7" type="ORF">N9R04_02075</name>
</gene>
<dbReference type="InterPro" id="IPR020045">
    <property type="entry name" value="DNA_polI_H3TH"/>
</dbReference>
<evidence type="ECO:0000256" key="5">
    <source>
        <dbReference type="ARBA" id="ARBA00050026"/>
    </source>
</evidence>
<evidence type="ECO:0000259" key="6">
    <source>
        <dbReference type="SMART" id="SM00475"/>
    </source>
</evidence>
<keyword evidence="8" id="KW-1185">Reference proteome</keyword>